<dbReference type="AlphaFoldDB" id="A0A4U6U8Q3"/>
<accession>A0A4U6U8Q3</accession>
<dbReference type="Gramene" id="TKW10173">
    <property type="protein sequence ID" value="TKW10173"/>
    <property type="gene ID" value="SEVIR_6G144980v2"/>
</dbReference>
<keyword evidence="2" id="KW-1185">Reference proteome</keyword>
<sequence length="102" mass="9897">MTSGMKLIVVGGIAGRAADAEATDGIFVEAPTPANGAPSPVDGAAAVAARTSTGGAIAGASGVGEVPEGAAIEEVGRSVDGRRCRGKLEAKEGAGGRRRPVR</sequence>
<protein>
    <submittedName>
        <fullName evidence="1">Uncharacterized protein</fullName>
    </submittedName>
</protein>
<organism evidence="1 2">
    <name type="scientific">Setaria viridis</name>
    <name type="common">Green bristlegrass</name>
    <name type="synonym">Setaria italica subsp. viridis</name>
    <dbReference type="NCBI Taxonomy" id="4556"/>
    <lineage>
        <taxon>Eukaryota</taxon>
        <taxon>Viridiplantae</taxon>
        <taxon>Streptophyta</taxon>
        <taxon>Embryophyta</taxon>
        <taxon>Tracheophyta</taxon>
        <taxon>Spermatophyta</taxon>
        <taxon>Magnoliopsida</taxon>
        <taxon>Liliopsida</taxon>
        <taxon>Poales</taxon>
        <taxon>Poaceae</taxon>
        <taxon>PACMAD clade</taxon>
        <taxon>Panicoideae</taxon>
        <taxon>Panicodae</taxon>
        <taxon>Paniceae</taxon>
        <taxon>Cenchrinae</taxon>
        <taxon>Setaria</taxon>
    </lineage>
</organism>
<reference evidence="1" key="1">
    <citation type="submission" date="2019-03" db="EMBL/GenBank/DDBJ databases">
        <title>WGS assembly of Setaria viridis.</title>
        <authorList>
            <person name="Huang P."/>
            <person name="Jenkins J."/>
            <person name="Grimwood J."/>
            <person name="Barry K."/>
            <person name="Healey A."/>
            <person name="Mamidi S."/>
            <person name="Sreedasyam A."/>
            <person name="Shu S."/>
            <person name="Feldman M."/>
            <person name="Wu J."/>
            <person name="Yu Y."/>
            <person name="Chen C."/>
            <person name="Johnson J."/>
            <person name="Rokhsar D."/>
            <person name="Baxter I."/>
            <person name="Schmutz J."/>
            <person name="Brutnell T."/>
            <person name="Kellogg E."/>
        </authorList>
    </citation>
    <scope>NUCLEOTIDE SEQUENCE [LARGE SCALE GENOMIC DNA]</scope>
</reference>
<evidence type="ECO:0000313" key="2">
    <source>
        <dbReference type="Proteomes" id="UP000298652"/>
    </source>
</evidence>
<gene>
    <name evidence="1" type="ORF">SEVIR_6G144980v2</name>
</gene>
<name>A0A4U6U8Q3_SETVI</name>
<proteinExistence type="predicted"/>
<dbReference type="EMBL" id="CM016557">
    <property type="protein sequence ID" value="TKW10173.1"/>
    <property type="molecule type" value="Genomic_DNA"/>
</dbReference>
<evidence type="ECO:0000313" key="1">
    <source>
        <dbReference type="EMBL" id="TKW10173.1"/>
    </source>
</evidence>
<dbReference type="Proteomes" id="UP000298652">
    <property type="component" value="Chromosome 6"/>
</dbReference>